<reference evidence="2 3" key="1">
    <citation type="journal article" date="2017" name="Curr. Biol.">
        <title>The Evolution of Venom by Co-option of Single-Copy Genes.</title>
        <authorList>
            <person name="Martinson E.O."/>
            <person name="Mrinalini"/>
            <person name="Kelkar Y.D."/>
            <person name="Chang C.H."/>
            <person name="Werren J.H."/>
        </authorList>
    </citation>
    <scope>NUCLEOTIDE SEQUENCE [LARGE SCALE GENOMIC DNA]</scope>
    <source>
        <strain evidence="2 3">Alberta</strain>
        <tissue evidence="2">Whole body</tissue>
    </source>
</reference>
<feature type="region of interest" description="Disordered" evidence="1">
    <location>
        <begin position="1"/>
        <end position="62"/>
    </location>
</feature>
<feature type="compositionally biased region" description="Polar residues" evidence="1">
    <location>
        <begin position="46"/>
        <end position="62"/>
    </location>
</feature>
<organism evidence="2 3">
    <name type="scientific">Trichomalopsis sarcophagae</name>
    <dbReference type="NCBI Taxonomy" id="543379"/>
    <lineage>
        <taxon>Eukaryota</taxon>
        <taxon>Metazoa</taxon>
        <taxon>Ecdysozoa</taxon>
        <taxon>Arthropoda</taxon>
        <taxon>Hexapoda</taxon>
        <taxon>Insecta</taxon>
        <taxon>Pterygota</taxon>
        <taxon>Neoptera</taxon>
        <taxon>Endopterygota</taxon>
        <taxon>Hymenoptera</taxon>
        <taxon>Apocrita</taxon>
        <taxon>Proctotrupomorpha</taxon>
        <taxon>Chalcidoidea</taxon>
        <taxon>Pteromalidae</taxon>
        <taxon>Pteromalinae</taxon>
        <taxon>Trichomalopsis</taxon>
    </lineage>
</organism>
<proteinExistence type="predicted"/>
<dbReference type="Proteomes" id="UP000215335">
    <property type="component" value="Unassembled WGS sequence"/>
</dbReference>
<dbReference type="EMBL" id="NNAY01000073">
    <property type="protein sequence ID" value="OXU31254.1"/>
    <property type="molecule type" value="Genomic_DNA"/>
</dbReference>
<protein>
    <submittedName>
        <fullName evidence="2">Uncharacterized protein</fullName>
    </submittedName>
</protein>
<evidence type="ECO:0000313" key="2">
    <source>
        <dbReference type="EMBL" id="OXU31254.1"/>
    </source>
</evidence>
<sequence>MIDKATADDKTQENARIARKQVQQNSNLKSLPTGALKVHAFKKSSKTQWSPQGKQGTPNENN</sequence>
<keyword evidence="3" id="KW-1185">Reference proteome</keyword>
<evidence type="ECO:0000313" key="3">
    <source>
        <dbReference type="Proteomes" id="UP000215335"/>
    </source>
</evidence>
<comment type="caution">
    <text evidence="2">The sequence shown here is derived from an EMBL/GenBank/DDBJ whole genome shotgun (WGS) entry which is preliminary data.</text>
</comment>
<feature type="compositionally biased region" description="Polar residues" evidence="1">
    <location>
        <begin position="21"/>
        <end position="30"/>
    </location>
</feature>
<accession>A0A232FKJ4</accession>
<name>A0A232FKJ4_9HYME</name>
<gene>
    <name evidence="2" type="ORF">TSAR_012156</name>
</gene>
<dbReference type="AlphaFoldDB" id="A0A232FKJ4"/>
<feature type="compositionally biased region" description="Basic and acidic residues" evidence="1">
    <location>
        <begin position="1"/>
        <end position="13"/>
    </location>
</feature>
<evidence type="ECO:0000256" key="1">
    <source>
        <dbReference type="SAM" id="MobiDB-lite"/>
    </source>
</evidence>